<feature type="domain" description="EGF-like" evidence="19">
    <location>
        <begin position="219"/>
        <end position="255"/>
    </location>
</feature>
<feature type="domain" description="EGF-like" evidence="19">
    <location>
        <begin position="2254"/>
        <end position="2291"/>
    </location>
</feature>
<dbReference type="GO" id="GO:0003008">
    <property type="term" value="P:system process"/>
    <property type="evidence" value="ECO:0007669"/>
    <property type="project" value="UniProtKB-ARBA"/>
</dbReference>
<dbReference type="Pfam" id="PF00054">
    <property type="entry name" value="Laminin_G_1"/>
    <property type="match status" value="2"/>
</dbReference>
<gene>
    <name evidence="21" type="primary">LOC113494059</name>
</gene>
<dbReference type="InterPro" id="IPR000742">
    <property type="entry name" value="EGF"/>
</dbReference>
<feature type="domain" description="EGF-like" evidence="19">
    <location>
        <begin position="791"/>
        <end position="827"/>
    </location>
</feature>
<feature type="disulfide bond" evidence="14">
    <location>
        <begin position="1596"/>
        <end position="1605"/>
    </location>
</feature>
<evidence type="ECO:0000256" key="12">
    <source>
        <dbReference type="ARBA" id="ARBA00023157"/>
    </source>
</evidence>
<feature type="domain" description="EGF-like" evidence="19">
    <location>
        <begin position="1290"/>
        <end position="1326"/>
    </location>
</feature>
<feature type="domain" description="EGF-like" evidence="19">
    <location>
        <begin position="714"/>
        <end position="751"/>
    </location>
</feature>
<feature type="domain" description="EGF-like" evidence="19">
    <location>
        <begin position="381"/>
        <end position="418"/>
    </location>
</feature>
<feature type="disulfide bond" evidence="14">
    <location>
        <begin position="1900"/>
        <end position="1909"/>
    </location>
</feature>
<feature type="disulfide bond" evidence="14">
    <location>
        <begin position="585"/>
        <end position="594"/>
    </location>
</feature>
<evidence type="ECO:0000256" key="9">
    <source>
        <dbReference type="ARBA" id="ARBA00022976"/>
    </source>
</evidence>
<feature type="domain" description="EGF-like" evidence="19">
    <location>
        <begin position="559"/>
        <end position="595"/>
    </location>
</feature>
<dbReference type="GO" id="GO:0005886">
    <property type="term" value="C:plasma membrane"/>
    <property type="evidence" value="ECO:0007669"/>
    <property type="project" value="UniProtKB-SubCell"/>
</dbReference>
<evidence type="ECO:0000256" key="3">
    <source>
        <dbReference type="ARBA" id="ARBA00022475"/>
    </source>
</evidence>
<dbReference type="SMART" id="SM00282">
    <property type="entry name" value="LamG"/>
    <property type="match status" value="2"/>
</dbReference>
<dbReference type="GO" id="GO:0051240">
    <property type="term" value="P:positive regulation of multicellular organismal process"/>
    <property type="evidence" value="ECO:0007669"/>
    <property type="project" value="UniProtKB-ARBA"/>
</dbReference>
<dbReference type="InParanoid" id="A0A7E5VIH6"/>
<dbReference type="PANTHER" id="PTHR12916">
    <property type="entry name" value="CYTOCHROME C OXIDASE POLYPEPTIDE VIC-2"/>
    <property type="match status" value="1"/>
</dbReference>
<feature type="disulfide bond" evidence="14">
    <location>
        <begin position="328"/>
        <end position="337"/>
    </location>
</feature>
<feature type="disulfide bond" evidence="14">
    <location>
        <begin position="680"/>
        <end position="690"/>
    </location>
</feature>
<feature type="disulfide bond" evidence="14">
    <location>
        <begin position="408"/>
        <end position="417"/>
    </location>
</feature>
<dbReference type="KEGG" id="tnl:113494059"/>
<dbReference type="FunFam" id="2.10.25.10:FF:000122">
    <property type="entry name" value="Protein crumbs homolog 2"/>
    <property type="match status" value="1"/>
</dbReference>
<dbReference type="GO" id="GO:0005509">
    <property type="term" value="F:calcium ion binding"/>
    <property type="evidence" value="ECO:0007669"/>
    <property type="project" value="InterPro"/>
</dbReference>
<name>A0A7E5VIH6_TRINI</name>
<evidence type="ECO:0000256" key="5">
    <source>
        <dbReference type="ARBA" id="ARBA00022692"/>
    </source>
</evidence>
<evidence type="ECO:0000256" key="10">
    <source>
        <dbReference type="ARBA" id="ARBA00022989"/>
    </source>
</evidence>
<feature type="disulfide bond" evidence="14">
    <location>
        <begin position="537"/>
        <end position="546"/>
    </location>
</feature>
<dbReference type="InterPro" id="IPR000152">
    <property type="entry name" value="EGF-type_Asp/Asn_hydroxyl_site"/>
</dbReference>
<dbReference type="CTD" id="42896"/>
<feature type="domain" description="EGF-like" evidence="19">
    <location>
        <begin position="1570"/>
        <end position="1606"/>
    </location>
</feature>
<evidence type="ECO:0000256" key="15">
    <source>
        <dbReference type="SAM" id="MobiDB-lite"/>
    </source>
</evidence>
<feature type="disulfide bond" evidence="14">
    <location>
        <begin position="1316"/>
        <end position="1325"/>
    </location>
</feature>
<feature type="disulfide bond" evidence="14">
    <location>
        <begin position="2327"/>
        <end position="2336"/>
    </location>
</feature>
<dbReference type="InterPro" id="IPR001791">
    <property type="entry name" value="Laminin_G"/>
</dbReference>
<feature type="domain" description="EGF-like" evidence="19">
    <location>
        <begin position="1017"/>
        <end position="1053"/>
    </location>
</feature>
<feature type="disulfide bond" evidence="14">
    <location>
        <begin position="1005"/>
        <end position="1014"/>
    </location>
</feature>
<evidence type="ECO:0000256" key="2">
    <source>
        <dbReference type="ARBA" id="ARBA00022473"/>
    </source>
</evidence>
<feature type="domain" description="EGF-like" evidence="19">
    <location>
        <begin position="1876"/>
        <end position="1910"/>
    </location>
</feature>
<dbReference type="GO" id="GO:0000902">
    <property type="term" value="P:cell morphogenesis"/>
    <property type="evidence" value="ECO:0007669"/>
    <property type="project" value="UniProtKB-ARBA"/>
</dbReference>
<feature type="disulfide bond" evidence="14">
    <location>
        <begin position="702"/>
        <end position="711"/>
    </location>
</feature>
<dbReference type="FunFam" id="2.10.25.10:FF:000123">
    <property type="entry name" value="Crumbs homolog 1 (Drosophila)"/>
    <property type="match status" value="1"/>
</dbReference>
<feature type="domain" description="EGF-like" evidence="19">
    <location>
        <begin position="829"/>
        <end position="866"/>
    </location>
</feature>
<evidence type="ECO:0000256" key="13">
    <source>
        <dbReference type="ARBA" id="ARBA00023180"/>
    </source>
</evidence>
<feature type="domain" description="EGF-like" evidence="19">
    <location>
        <begin position="511"/>
        <end position="547"/>
    </location>
</feature>
<evidence type="ECO:0000256" key="16">
    <source>
        <dbReference type="SAM" id="Phobius"/>
    </source>
</evidence>
<keyword evidence="10 16" id="KW-1133">Transmembrane helix</keyword>
<dbReference type="GO" id="GO:0042063">
    <property type="term" value="P:gliogenesis"/>
    <property type="evidence" value="ECO:0007669"/>
    <property type="project" value="UniProtKB-ARBA"/>
</dbReference>
<dbReference type="FunCoup" id="A0A7E5VIH6">
    <property type="interactions" value="312"/>
</dbReference>
<feature type="disulfide bond" evidence="14">
    <location>
        <begin position="894"/>
        <end position="903"/>
    </location>
</feature>
<feature type="region of interest" description="Disordered" evidence="15">
    <location>
        <begin position="1467"/>
        <end position="1515"/>
    </location>
</feature>
<feature type="disulfide bond" evidence="14">
    <location>
        <begin position="1086"/>
        <end position="1095"/>
    </location>
</feature>
<sequence>MKLYDRRRRDAAKLAAWCVALAAWAASSSGARAAGPLGPSDRPEAYFNGSSYIRLSRPISLKQLVGLSFRTCVGGELFSQRFEGYTLHVTALFEQVLVSWARPSQPHREVGLAKETLDNRWHWVGLRYNSDPPSLLLEVDKDTQIISNVTWNPELLSPGALEAGGAVLLVGNVFSGCILEGPQLEFHAAGAQVRNVVFGHCPLTTDQCIDRKDVLRIQPKDHCYNEPCMRHGTCISRHDRYECHCSARYTGNNCEVDAGDPCASAPCQHAGRCREDARGDYVCDCPHNYHGTFCELEVSLDPQCVAGPCRNNGSCSVPPGADSYVCACPPGYTGRNCETDVDECASTPGACLNGGRCQDAVNNFTCDCSGTGYTGARCELNVNECEEDRNICGHGVCYDTYGGYVCACQLGYKGERCNNVSACASGPCGAGGACVEESGGAGFRCVCARGFAPPYCAPAPHPAACPDLVCPPRSHCIPNMMITGVIAKQVMCVCDVGYYGAPGVSPNCSSLESVCEAGACLNGATCSLAADHFNCTCAPGYKGVYCEQAAGKALSDLKAAERCASGPCLHAKTCQDLASGFRCECESGWTGARCDVSASGGGGAAGGGGAGGAPESCAARGCANGGVCRESGECECRAGWAGAACELAADCRAAPCAPHHECVEAAPAWRCAPAAPDSACASSPCHNGTCLALDTGLFRCQCPPGNNGRLCELDIDECAIMPKICNHGVCLNVPGSYECYCRPGYTGDSCEQDIDECLSSPCKNGGTCQNLENNYECTCMEGFEGKDCSTNINECEKNPCAAGSTCVDGIASYSCVCQDGLTGPNCEIDIDDCESQPCQHGGRCVDGLNSYSCDCGGTGFSGEDCSVNIDECAPQPCRHGGTCVDDVNDYHCNCYAAYTGKNCELDINECESEPCKYGGVCLERSNASLYLAADAPHVQVGPQPQMLLPPVFYQPFSLETASGFECVCVLGTTGSRCEVNIDECASSPCENGKCIDGIGGYTCDCFAGYEGEHCEIEIDECQRYEPCAHGKCFDGRASYFCLCATGWGGQNCSVVLQGCRDAPCRNNGTCKPWLRDETEHRFNCSCTHGHYGTTCEKITTMSLEKSSFAEVNTSREEGYDISFRFKTTLGSGLLAMGRGLTYFFLELSNGRLNLHSSLLNKWEGVFIGSSLNDSNWQKVFVTINSSHLVLAANEEQTIYPISQNEAYNSSVTSFPSTRLGTAGSSYATLTHGPNFFVGCFQDVVVNGQWVLPEDANATERADSGAAAEGAEDEGLAARAVLRGVRPSCPRTPQCAPNPCRSGGACEDAWTSFVCTCPRPHLGGTCQYNYTAATFGHEAARPRAVVRVAVDERARRAVRAALDISMFIRTRKPTGQIFYLGSLPRYGQTDETQVGASLEGGELLVHLRFNQTPENYTVGGTRLDNGYLHLIEVVRNSTLVQVKLNGTEYFRKSISAAKQIDAQVLYLGGPPPAPTPPTVAGPSAGEAGPGAAGPSTAPAPSAPPAPSSPTLAPEPDDSAYFKGVIQDVQISNGVNVTIVEFFPLRVEGLQLPPPFGEVFLEPGGVLRGAVSDDLCASRPCLHNATCANTWNDYTCQCPRGYKGKQCSEVEFCQLQGCPLNSHCRNLDAGYECVSNATFDGVNTTLTYKLRVPRTVSIATDEDLELPETLTITYRSKTGGTLFHAESAGGAGAGAEGAWFTVGVFKEQVALQWRLAREPLPALRRMRAATHLTWTTLRFSFANNQLRGAFIDPSGHEEVGLTASVDTRAWQQLVMEGRIHLGGIGHAAPLPTTTALAEMSTEPSVWEYSEGEEVTGDNLAGEYFKGCMGAVHVGGLLLPFFTEEELFVGATAALLAAQPHYALLAGRAWGGAAGVGCVLCLERDCASGGHCADVRSSYSCACPPGYSGDYCQIDVDECASHQCQNGATCKDGIAAYTCICPVGFDGDFCEHDIDECESAPCLHGGTCRDAAGAFSCACAAAWRGPTCAAPRTRACAHRPCAPHAAACRDLPPGNTHPTPHAAACRDLPPGLPDLPPGNTHPTPHAAACRDLPPGNTHPTPHAAACRDLPPGNTHPTPHAAACRDLPPGNTHPTPHAAACRDLPPGNTHPTPHAAACRDLPPGNTHPTPHAAACRDLPPGNTHPTPHAAACRDLPPDPPTGNNFTCVCREGFEGVYCEFAFCEVTPCVHGTCVNDSTSASCECMAGWGGRLCSEERDECAEAGAAACLHGGRCLPAAQDILCDCENTGWTGARCEVDVDECAAGLVNCGPGDCLNLNGSYTCLCAAGFCGNECSLQDPCYAGGANSSGPCLHGARCSQRCAATTDYECHCAAGWGGKNCSQQLAAGAEAAGGGAPPGVLIGVGAALLALALGGGALAALGAQARRKRATRGTYSPSGQEYCNPRAEMMQHALKPPPEERLI</sequence>
<keyword evidence="12 14" id="KW-1015">Disulfide bond</keyword>
<dbReference type="Pfam" id="PF07645">
    <property type="entry name" value="EGF_CA"/>
    <property type="match status" value="3"/>
</dbReference>
<dbReference type="FunFam" id="2.60.120.200:FF:000143">
    <property type="entry name" value="Crumbs, isoform D"/>
    <property type="match status" value="1"/>
</dbReference>
<feature type="disulfide bond" evidence="14">
    <location>
        <begin position="2179"/>
        <end position="2189"/>
    </location>
</feature>
<dbReference type="SMART" id="SM00179">
    <property type="entry name" value="EGF_CA"/>
    <property type="match status" value="24"/>
</dbReference>
<accession>A0A7E5VIH6</accession>
<feature type="domain" description="EGF-like" evidence="19">
    <location>
        <begin position="980"/>
        <end position="1015"/>
    </location>
</feature>
<feature type="disulfide bond" evidence="14">
    <location>
        <begin position="1976"/>
        <end position="1985"/>
    </location>
</feature>
<evidence type="ECO:0000259" key="18">
    <source>
        <dbReference type="PROSITE" id="PS50025"/>
    </source>
</evidence>
<feature type="disulfide bond" evidence="14">
    <location>
        <begin position="309"/>
        <end position="326"/>
    </location>
</feature>
<feature type="disulfide bond" evidence="14">
    <location>
        <begin position="636"/>
        <end position="645"/>
    </location>
</feature>
<feature type="disulfide bond" evidence="14">
    <location>
        <begin position="1043"/>
        <end position="1052"/>
    </location>
</feature>
<feature type="disulfide bond" evidence="14">
    <location>
        <begin position="447"/>
        <end position="456"/>
    </location>
</feature>
<feature type="domain" description="EGF-like" evidence="19">
    <location>
        <begin position="1912"/>
        <end position="1948"/>
    </location>
</feature>
<dbReference type="GO" id="GO:0048666">
    <property type="term" value="P:neuron development"/>
    <property type="evidence" value="ECO:0007669"/>
    <property type="project" value="UniProtKB-ARBA"/>
</dbReference>
<keyword evidence="8" id="KW-0106">Calcium</keyword>
<keyword evidence="6 17" id="KW-0732">Signal</keyword>
<keyword evidence="11 16" id="KW-0472">Membrane</keyword>
<feature type="disulfide bond" evidence="14">
    <location>
        <begin position="428"/>
        <end position="445"/>
    </location>
</feature>
<keyword evidence="7" id="KW-0677">Repeat</keyword>
<dbReference type="GO" id="GO:0005112">
    <property type="term" value="F:Notch binding"/>
    <property type="evidence" value="ECO:0007669"/>
    <property type="project" value="TreeGrafter"/>
</dbReference>
<dbReference type="Pfam" id="PF00008">
    <property type="entry name" value="EGF"/>
    <property type="match status" value="14"/>
</dbReference>
<feature type="disulfide bond" evidence="14">
    <location>
        <begin position="245"/>
        <end position="254"/>
    </location>
</feature>
<feature type="transmembrane region" description="Helical" evidence="16">
    <location>
        <begin position="2355"/>
        <end position="2378"/>
    </location>
</feature>
<keyword evidence="4 14" id="KW-0245">EGF-like domain</keyword>
<dbReference type="GO" id="GO:0007219">
    <property type="term" value="P:Notch signaling pathway"/>
    <property type="evidence" value="ECO:0007669"/>
    <property type="project" value="UniProtKB-KW"/>
</dbReference>
<evidence type="ECO:0000259" key="19">
    <source>
        <dbReference type="PROSITE" id="PS50026"/>
    </source>
</evidence>
<feature type="signal peptide" evidence="17">
    <location>
        <begin position="1"/>
        <end position="33"/>
    </location>
</feature>
<keyword evidence="13" id="KW-0325">Glycoprotein</keyword>
<feature type="domain" description="EGF-like" evidence="19">
    <location>
        <begin position="676"/>
        <end position="712"/>
    </location>
</feature>
<dbReference type="PROSITE" id="PS00010">
    <property type="entry name" value="ASX_HYDROXYL"/>
    <property type="match status" value="16"/>
</dbReference>
<feature type="disulfide bond" evidence="14">
    <location>
        <begin position="741"/>
        <end position="750"/>
    </location>
</feature>
<feature type="disulfide bond" evidence="14">
    <location>
        <begin position="1938"/>
        <end position="1947"/>
    </location>
</feature>
<feature type="domain" description="EGF-like" evidence="19">
    <location>
        <begin position="1055"/>
        <end position="1096"/>
    </location>
</feature>
<dbReference type="FunFam" id="2.10.25.10:FF:000004">
    <property type="entry name" value="Neurogenic locus notch 1"/>
    <property type="match status" value="2"/>
</dbReference>
<dbReference type="FunFam" id="2.10.25.10:FF:000391">
    <property type="entry name" value="Weary, isoform C"/>
    <property type="match status" value="1"/>
</dbReference>
<feature type="disulfide bond" evidence="14">
    <location>
        <begin position="984"/>
        <end position="994"/>
    </location>
</feature>
<reference evidence="21" key="1">
    <citation type="submission" date="2025-08" db="UniProtKB">
        <authorList>
            <consortium name="RefSeq"/>
        </authorList>
    </citation>
    <scope>IDENTIFICATION</scope>
</reference>
<feature type="disulfide bond" evidence="14">
    <location>
        <begin position="2200"/>
        <end position="2209"/>
    </location>
</feature>
<comment type="caution">
    <text evidence="14">Lacks conserved residue(s) required for the propagation of feature annotation.</text>
</comment>
<evidence type="ECO:0000256" key="7">
    <source>
        <dbReference type="ARBA" id="ARBA00022737"/>
    </source>
</evidence>
<dbReference type="PROSITE" id="PS50025">
    <property type="entry name" value="LAM_G_DOMAIN"/>
    <property type="match status" value="2"/>
</dbReference>
<dbReference type="InterPro" id="IPR049883">
    <property type="entry name" value="NOTCH1_EGF-like"/>
</dbReference>
<dbReference type="PROSITE" id="PS50026">
    <property type="entry name" value="EGF_3"/>
    <property type="match status" value="27"/>
</dbReference>
<feature type="disulfide bond" evidence="14">
    <location>
        <begin position="817"/>
        <end position="826"/>
    </location>
</feature>
<dbReference type="RefSeq" id="XP_026727996.1">
    <property type="nucleotide sequence ID" value="XM_026872195.1"/>
</dbReference>
<feature type="domain" description="EGF-like" evidence="19">
    <location>
        <begin position="419"/>
        <end position="457"/>
    </location>
</feature>
<evidence type="ECO:0000256" key="11">
    <source>
        <dbReference type="ARBA" id="ARBA00023136"/>
    </source>
</evidence>
<organism evidence="20 21">
    <name type="scientific">Trichoplusia ni</name>
    <name type="common">Cabbage looper</name>
    <dbReference type="NCBI Taxonomy" id="7111"/>
    <lineage>
        <taxon>Eukaryota</taxon>
        <taxon>Metazoa</taxon>
        <taxon>Ecdysozoa</taxon>
        <taxon>Arthropoda</taxon>
        <taxon>Hexapoda</taxon>
        <taxon>Insecta</taxon>
        <taxon>Pterygota</taxon>
        <taxon>Neoptera</taxon>
        <taxon>Endopterygota</taxon>
        <taxon>Lepidoptera</taxon>
        <taxon>Glossata</taxon>
        <taxon>Ditrysia</taxon>
        <taxon>Noctuoidea</taxon>
        <taxon>Noctuidae</taxon>
        <taxon>Plusiinae</taxon>
        <taxon>Trichoplusia</taxon>
    </lineage>
</organism>
<feature type="domain" description="EGF-like" evidence="19">
    <location>
        <begin position="2212"/>
        <end position="2252"/>
    </location>
</feature>
<dbReference type="FunFam" id="2.10.25.10:FF:000125">
    <property type="entry name" value="Neurogenic locus notch protein-like"/>
    <property type="match status" value="1"/>
</dbReference>
<keyword evidence="20" id="KW-1185">Reference proteome</keyword>
<feature type="domain" description="EGF-like" evidence="19">
    <location>
        <begin position="868"/>
        <end position="904"/>
    </location>
</feature>
<evidence type="ECO:0000256" key="14">
    <source>
        <dbReference type="PROSITE-ProRule" id="PRU00076"/>
    </source>
</evidence>
<feature type="disulfide bond" evidence="14">
    <location>
        <begin position="779"/>
        <end position="788"/>
    </location>
</feature>
<dbReference type="Proteomes" id="UP000322000">
    <property type="component" value="Chromosome 5"/>
</dbReference>
<dbReference type="InterPro" id="IPR013320">
    <property type="entry name" value="ConA-like_dom_sf"/>
</dbReference>
<evidence type="ECO:0000256" key="4">
    <source>
        <dbReference type="ARBA" id="ARBA00022536"/>
    </source>
</evidence>
<dbReference type="GO" id="GO:0048513">
    <property type="term" value="P:animal organ development"/>
    <property type="evidence" value="ECO:0007669"/>
    <property type="project" value="UniProtKB-ARBA"/>
</dbReference>
<feature type="disulfide bond" evidence="14">
    <location>
        <begin position="285"/>
        <end position="294"/>
    </location>
</feature>
<keyword evidence="2" id="KW-0217">Developmental protein</keyword>
<feature type="domain" description="EGF-like" evidence="19">
    <location>
        <begin position="1950"/>
        <end position="1986"/>
    </location>
</feature>
<dbReference type="SUPFAM" id="SSF57196">
    <property type="entry name" value="EGF/Laminin"/>
    <property type="match status" value="23"/>
</dbReference>
<dbReference type="CDD" id="cd00054">
    <property type="entry name" value="EGF_CA"/>
    <property type="match status" value="19"/>
</dbReference>
<dbReference type="InterPro" id="IPR013032">
    <property type="entry name" value="EGF-like_CS"/>
</dbReference>
<dbReference type="PROSITE" id="PS01186">
    <property type="entry name" value="EGF_2"/>
    <property type="match status" value="16"/>
</dbReference>
<evidence type="ECO:0000256" key="1">
    <source>
        <dbReference type="ARBA" id="ARBA00004251"/>
    </source>
</evidence>
<feature type="domain" description="EGF-like" evidence="19">
    <location>
        <begin position="2292"/>
        <end position="2337"/>
    </location>
</feature>
<feature type="domain" description="EGF-like" evidence="19">
    <location>
        <begin position="300"/>
        <end position="338"/>
    </location>
</feature>
<dbReference type="FunFam" id="2.10.25.10:FF:000029">
    <property type="entry name" value="neurexin-1 isoform X1"/>
    <property type="match status" value="1"/>
</dbReference>
<dbReference type="FunFam" id="2.10.25.10:FF:000472">
    <property type="entry name" value="Uncharacterized protein, isoform A"/>
    <property type="match status" value="1"/>
</dbReference>
<dbReference type="PRINTS" id="PR00010">
    <property type="entry name" value="EGFBLOOD"/>
</dbReference>
<dbReference type="CDD" id="cd00110">
    <property type="entry name" value="LamG"/>
    <property type="match status" value="2"/>
</dbReference>
<dbReference type="OrthoDB" id="283575at2759"/>
<dbReference type="PROSITE" id="PS01187">
    <property type="entry name" value="EGF_CA"/>
    <property type="match status" value="10"/>
</dbReference>
<keyword evidence="5 16" id="KW-0812">Transmembrane</keyword>
<feature type="disulfide bond" evidence="14">
    <location>
        <begin position="2281"/>
        <end position="2290"/>
    </location>
</feature>
<dbReference type="SUPFAM" id="SSF49899">
    <property type="entry name" value="Concanavalin A-like lectins/glucanases"/>
    <property type="match status" value="3"/>
</dbReference>
<evidence type="ECO:0000256" key="8">
    <source>
        <dbReference type="ARBA" id="ARBA00022837"/>
    </source>
</evidence>
<feature type="compositionally biased region" description="Pro residues" evidence="15">
    <location>
        <begin position="1468"/>
        <end position="1478"/>
    </location>
</feature>
<dbReference type="SMART" id="SM00181">
    <property type="entry name" value="EGF"/>
    <property type="match status" value="30"/>
</dbReference>
<dbReference type="GeneID" id="113494059"/>
<keyword evidence="9" id="KW-0914">Notch signaling pathway</keyword>
<evidence type="ECO:0000313" key="20">
    <source>
        <dbReference type="Proteomes" id="UP000322000"/>
    </source>
</evidence>
<feature type="domain" description="EGF-like" evidence="19">
    <location>
        <begin position="753"/>
        <end position="789"/>
    </location>
</feature>
<dbReference type="Gene3D" id="2.10.25.10">
    <property type="entry name" value="Laminin"/>
    <property type="match status" value="27"/>
</dbReference>
<dbReference type="FunFam" id="2.10.25.10:FF:000208">
    <property type="entry name" value="Crumbs 2, cell polarity complex component"/>
    <property type="match status" value="1"/>
</dbReference>
<feature type="region of interest" description="Disordered" evidence="15">
    <location>
        <begin position="2036"/>
        <end position="2085"/>
    </location>
</feature>
<dbReference type="PROSITE" id="PS00022">
    <property type="entry name" value="EGF_1"/>
    <property type="match status" value="23"/>
</dbReference>
<feature type="domain" description="Laminin G" evidence="18">
    <location>
        <begin position="1098"/>
        <end position="1288"/>
    </location>
</feature>
<comment type="subcellular location">
    <subcellularLocation>
        <location evidence="1">Cell membrane</location>
        <topology evidence="1">Single-pass type I membrane protein</topology>
    </subcellularLocation>
</comment>
<feature type="domain" description="EGF-like" evidence="19">
    <location>
        <begin position="2175"/>
        <end position="2210"/>
    </location>
</feature>
<dbReference type="Gene3D" id="2.60.120.200">
    <property type="match status" value="2"/>
</dbReference>
<evidence type="ECO:0000256" key="17">
    <source>
        <dbReference type="SAM" id="SignalP"/>
    </source>
</evidence>
<feature type="domain" description="EGF-like" evidence="19">
    <location>
        <begin position="258"/>
        <end position="295"/>
    </location>
</feature>
<dbReference type="InterPro" id="IPR001881">
    <property type="entry name" value="EGF-like_Ca-bd_dom"/>
</dbReference>
<keyword evidence="3" id="KW-1003">Cell membrane</keyword>
<dbReference type="FunFam" id="2.10.25.10:FF:000142">
    <property type="entry name" value="Crumbs cell polarity complex component 2"/>
    <property type="match status" value="1"/>
</dbReference>
<dbReference type="FunFam" id="2.10.25.10:FF:000230">
    <property type="entry name" value="Delta-like protein"/>
    <property type="match status" value="1"/>
</dbReference>
<feature type="chain" id="PRO_5029005938" evidence="17">
    <location>
        <begin position="34"/>
        <end position="2418"/>
    </location>
</feature>
<evidence type="ECO:0000313" key="21">
    <source>
        <dbReference type="RefSeq" id="XP_026727996.1"/>
    </source>
</evidence>
<feature type="domain" description="EGF-like" evidence="19">
    <location>
        <begin position="340"/>
        <end position="379"/>
    </location>
</feature>
<dbReference type="PANTHER" id="PTHR12916:SF4">
    <property type="entry name" value="UNINFLATABLE, ISOFORM C"/>
    <property type="match status" value="1"/>
</dbReference>
<protein>
    <submittedName>
        <fullName evidence="21">Protein crumbs</fullName>
    </submittedName>
</protein>
<dbReference type="FunFam" id="2.10.25.10:FF:000146">
    <property type="entry name" value="Putative neurogenic locus notch"/>
    <property type="match status" value="1"/>
</dbReference>
<evidence type="ECO:0000256" key="6">
    <source>
        <dbReference type="ARBA" id="ARBA00022729"/>
    </source>
</evidence>
<dbReference type="Pfam" id="PF12661">
    <property type="entry name" value="hEGF"/>
    <property type="match status" value="6"/>
</dbReference>
<feature type="domain" description="Laminin G" evidence="18">
    <location>
        <begin position="1336"/>
        <end position="1574"/>
    </location>
</feature>
<dbReference type="InterPro" id="IPR018097">
    <property type="entry name" value="EGF_Ca-bd_CS"/>
</dbReference>
<proteinExistence type="predicted"/>
<feature type="domain" description="EGF-like" evidence="19">
    <location>
        <begin position="613"/>
        <end position="646"/>
    </location>
</feature>